<evidence type="ECO:0000313" key="2">
    <source>
        <dbReference type="Proteomes" id="UP001632038"/>
    </source>
</evidence>
<organism evidence="1 2">
    <name type="scientific">Castilleja foliolosa</name>
    <dbReference type="NCBI Taxonomy" id="1961234"/>
    <lineage>
        <taxon>Eukaryota</taxon>
        <taxon>Viridiplantae</taxon>
        <taxon>Streptophyta</taxon>
        <taxon>Embryophyta</taxon>
        <taxon>Tracheophyta</taxon>
        <taxon>Spermatophyta</taxon>
        <taxon>Magnoliopsida</taxon>
        <taxon>eudicotyledons</taxon>
        <taxon>Gunneridae</taxon>
        <taxon>Pentapetalae</taxon>
        <taxon>asterids</taxon>
        <taxon>lamiids</taxon>
        <taxon>Lamiales</taxon>
        <taxon>Orobanchaceae</taxon>
        <taxon>Pedicularideae</taxon>
        <taxon>Castillejinae</taxon>
        <taxon>Castilleja</taxon>
    </lineage>
</organism>
<evidence type="ECO:0000313" key="1">
    <source>
        <dbReference type="EMBL" id="KAL3617560.1"/>
    </source>
</evidence>
<keyword evidence="2" id="KW-1185">Reference proteome</keyword>
<accession>A0ABD3BLE7</accession>
<dbReference type="Proteomes" id="UP001632038">
    <property type="component" value="Unassembled WGS sequence"/>
</dbReference>
<sequence length="159" mass="18620">MSHYISPMEEIHQEMQLLSFTNTTPPQYDVAPPHPWPPSSRFDGPSLDLQLSISVTPMKKPNNNVIGDHHYTVETLRWQAAEQIRLAAMERAYAERLMEMTRREMELAQSEFVRARNLWDRAREEVGKAERMKERAFRISADSMCMEITCMCCTKKFRP</sequence>
<dbReference type="AlphaFoldDB" id="A0ABD3BLE7"/>
<reference evidence="2" key="1">
    <citation type="journal article" date="2024" name="IScience">
        <title>Strigolactones Initiate the Formation of Haustorium-like Structures in Castilleja.</title>
        <authorList>
            <person name="Buerger M."/>
            <person name="Peterson D."/>
            <person name="Chory J."/>
        </authorList>
    </citation>
    <scope>NUCLEOTIDE SEQUENCE [LARGE SCALE GENOMIC DNA]</scope>
</reference>
<gene>
    <name evidence="1" type="ORF">CASFOL_037881</name>
</gene>
<dbReference type="PANTHER" id="PTHR34946:SF2">
    <property type="entry name" value="OS04G0386300 PROTEIN"/>
    <property type="match status" value="1"/>
</dbReference>
<name>A0ABD3BLE7_9LAMI</name>
<dbReference type="PANTHER" id="PTHR34946">
    <property type="entry name" value="OS03G0310200 PROTEIN"/>
    <property type="match status" value="1"/>
</dbReference>
<protein>
    <submittedName>
        <fullName evidence="1">Uncharacterized protein</fullName>
    </submittedName>
</protein>
<proteinExistence type="predicted"/>
<dbReference type="EMBL" id="JAVIJP010000081">
    <property type="protein sequence ID" value="KAL3617560.1"/>
    <property type="molecule type" value="Genomic_DNA"/>
</dbReference>
<comment type="caution">
    <text evidence="1">The sequence shown here is derived from an EMBL/GenBank/DDBJ whole genome shotgun (WGS) entry which is preliminary data.</text>
</comment>